<proteinExistence type="predicted"/>
<evidence type="ECO:0000313" key="1">
    <source>
        <dbReference type="EMBL" id="ANE50913.1"/>
    </source>
</evidence>
<gene>
    <name evidence="1" type="ORF">SY85_10770</name>
</gene>
<evidence type="ECO:0000313" key="2">
    <source>
        <dbReference type="Proteomes" id="UP000077177"/>
    </source>
</evidence>
<dbReference type="EMBL" id="CP011390">
    <property type="protein sequence ID" value="ANE50913.1"/>
    <property type="molecule type" value="Genomic_DNA"/>
</dbReference>
<organism evidence="1 2">
    <name type="scientific">Flavisolibacter tropicus</name>
    <dbReference type="NCBI Taxonomy" id="1492898"/>
    <lineage>
        <taxon>Bacteria</taxon>
        <taxon>Pseudomonadati</taxon>
        <taxon>Bacteroidota</taxon>
        <taxon>Chitinophagia</taxon>
        <taxon>Chitinophagales</taxon>
        <taxon>Chitinophagaceae</taxon>
        <taxon>Flavisolibacter</taxon>
    </lineage>
</organism>
<protein>
    <recommendedName>
        <fullName evidence="3">Lipoprotein</fullName>
    </recommendedName>
</protein>
<sequence>MKASVYILGLILFFTSCKPTPSAPGAQLKTGAKPASEVQLEQLAACETGQGNCLPIEVKRQSKEAKTTVRFLISTRNMQMQLFDSSYPKQMEVVRDEPIKPIIDNYIEEDGYPIIDLTSLPDGKYYVHIIGEAVGGIFELNLKTKN</sequence>
<reference evidence="1 2" key="2">
    <citation type="journal article" date="2016" name="Int. J. Syst. Evol. Microbiol.">
        <title>Flavisolibacter tropicus sp. nov., isolated from tropical soil.</title>
        <authorList>
            <person name="Lee J.J."/>
            <person name="Kang M.S."/>
            <person name="Kim G.S."/>
            <person name="Lee C.S."/>
            <person name="Lim S."/>
            <person name="Lee J."/>
            <person name="Roh S.H."/>
            <person name="Kang H."/>
            <person name="Ha J.M."/>
            <person name="Bae S."/>
            <person name="Jung H.Y."/>
            <person name="Kim M.K."/>
        </authorList>
    </citation>
    <scope>NUCLEOTIDE SEQUENCE [LARGE SCALE GENOMIC DNA]</scope>
    <source>
        <strain evidence="1 2">LCS9</strain>
    </source>
</reference>
<evidence type="ECO:0008006" key="3">
    <source>
        <dbReference type="Google" id="ProtNLM"/>
    </source>
</evidence>
<dbReference type="OrthoDB" id="886585at2"/>
<reference evidence="2" key="1">
    <citation type="submission" date="2015-01" db="EMBL/GenBank/DDBJ databases">
        <title>Flavisolibacter sp./LCS9/ whole genome sequencing.</title>
        <authorList>
            <person name="Kim M.K."/>
            <person name="Srinivasan S."/>
            <person name="Lee J.-J."/>
        </authorList>
    </citation>
    <scope>NUCLEOTIDE SEQUENCE [LARGE SCALE GENOMIC DNA]</scope>
    <source>
        <strain evidence="2">LCS9</strain>
    </source>
</reference>
<dbReference type="AlphaFoldDB" id="A0A172TVU5"/>
<dbReference type="KEGG" id="fla:SY85_10770"/>
<keyword evidence="2" id="KW-1185">Reference proteome</keyword>
<dbReference type="PROSITE" id="PS51257">
    <property type="entry name" value="PROKAR_LIPOPROTEIN"/>
    <property type="match status" value="1"/>
</dbReference>
<dbReference type="RefSeq" id="WP_066404366.1">
    <property type="nucleotide sequence ID" value="NZ_CP011390.1"/>
</dbReference>
<dbReference type="Proteomes" id="UP000077177">
    <property type="component" value="Chromosome"/>
</dbReference>
<accession>A0A172TVU5</accession>
<name>A0A172TVU5_9BACT</name>